<dbReference type="InterPro" id="IPR017853">
    <property type="entry name" value="GH"/>
</dbReference>
<dbReference type="Gene3D" id="3.20.20.80">
    <property type="entry name" value="Glycosidases"/>
    <property type="match status" value="1"/>
</dbReference>
<dbReference type="Proteomes" id="UP000198972">
    <property type="component" value="Unassembled WGS sequence"/>
</dbReference>
<dbReference type="CDD" id="cd10315">
    <property type="entry name" value="CBM41_pullulanase"/>
    <property type="match status" value="2"/>
</dbReference>
<dbReference type="Pfam" id="PF00395">
    <property type="entry name" value="SLH"/>
    <property type="match status" value="3"/>
</dbReference>
<feature type="domain" description="SLH" evidence="12">
    <location>
        <begin position="1459"/>
        <end position="1518"/>
    </location>
</feature>
<evidence type="ECO:0000256" key="9">
    <source>
        <dbReference type="ARBA" id="ARBA00031076"/>
    </source>
</evidence>
<accession>A0A1G7SUW1</accession>
<dbReference type="InterPro" id="IPR005323">
    <property type="entry name" value="CBM41_pullulanase"/>
</dbReference>
<proteinExistence type="inferred from homology"/>
<dbReference type="SUPFAM" id="SSF81296">
    <property type="entry name" value="E set domains"/>
    <property type="match status" value="1"/>
</dbReference>
<dbReference type="GO" id="GO:0030246">
    <property type="term" value="F:carbohydrate binding"/>
    <property type="evidence" value="ECO:0007669"/>
    <property type="project" value="InterPro"/>
</dbReference>
<dbReference type="CDD" id="cd11341">
    <property type="entry name" value="AmyAc_Pullulanase_LD-like"/>
    <property type="match status" value="1"/>
</dbReference>
<dbReference type="PANTHER" id="PTHR43002">
    <property type="entry name" value="GLYCOGEN DEBRANCHING ENZYME"/>
    <property type="match status" value="1"/>
</dbReference>
<dbReference type="InterPro" id="IPR014755">
    <property type="entry name" value="Cu-Rt/internalin_Ig-like"/>
</dbReference>
<evidence type="ECO:0000256" key="8">
    <source>
        <dbReference type="ARBA" id="ARBA00029618"/>
    </source>
</evidence>
<evidence type="ECO:0000256" key="6">
    <source>
        <dbReference type="ARBA" id="ARBA00023965"/>
    </source>
</evidence>
<organism evidence="13 14">
    <name type="scientific">Fontibacillus panacisegetis</name>
    <dbReference type="NCBI Taxonomy" id="670482"/>
    <lineage>
        <taxon>Bacteria</taxon>
        <taxon>Bacillati</taxon>
        <taxon>Bacillota</taxon>
        <taxon>Bacilli</taxon>
        <taxon>Bacillales</taxon>
        <taxon>Paenibacillaceae</taxon>
        <taxon>Fontibacillus</taxon>
    </lineage>
</organism>
<dbReference type="GO" id="GO:0051060">
    <property type="term" value="F:pullulanase activity"/>
    <property type="evidence" value="ECO:0007669"/>
    <property type="project" value="UniProtKB-EC"/>
</dbReference>
<reference evidence="13 14" key="1">
    <citation type="submission" date="2016-10" db="EMBL/GenBank/DDBJ databases">
        <authorList>
            <person name="de Groot N.N."/>
        </authorList>
    </citation>
    <scope>NUCLEOTIDE SEQUENCE [LARGE SCALE GENOMIC DNA]</scope>
    <source>
        <strain evidence="13 14">DSM 28129</strain>
    </source>
</reference>
<dbReference type="Gene3D" id="2.60.40.1110">
    <property type="match status" value="2"/>
</dbReference>
<evidence type="ECO:0000259" key="12">
    <source>
        <dbReference type="PROSITE" id="PS51272"/>
    </source>
</evidence>
<evidence type="ECO:0000313" key="14">
    <source>
        <dbReference type="Proteomes" id="UP000198972"/>
    </source>
</evidence>
<dbReference type="InterPro" id="IPR001119">
    <property type="entry name" value="SLH_dom"/>
</dbReference>
<feature type="region of interest" description="Disordered" evidence="10">
    <location>
        <begin position="1045"/>
        <end position="1076"/>
    </location>
</feature>
<dbReference type="SUPFAM" id="SSF49452">
    <property type="entry name" value="Starch-binding domain-like"/>
    <property type="match status" value="2"/>
</dbReference>
<dbReference type="Pfam" id="PF18033">
    <property type="entry name" value="SpuA_C"/>
    <property type="match status" value="1"/>
</dbReference>
<dbReference type="Gene3D" id="2.60.40.1180">
    <property type="entry name" value="Golgi alpha-mannosidase II"/>
    <property type="match status" value="1"/>
</dbReference>
<keyword evidence="2 11" id="KW-0732">Signal</keyword>
<dbReference type="EC" id="3.2.1.41" evidence="7"/>
<dbReference type="InterPro" id="IPR006047">
    <property type="entry name" value="GH13_cat_dom"/>
</dbReference>
<evidence type="ECO:0000256" key="1">
    <source>
        <dbReference type="ARBA" id="ARBA00008061"/>
    </source>
</evidence>
<name>A0A1G7SUW1_9BACL</name>
<evidence type="ECO:0000313" key="13">
    <source>
        <dbReference type="EMBL" id="SDG26229.1"/>
    </source>
</evidence>
<evidence type="ECO:0000256" key="5">
    <source>
        <dbReference type="ARBA" id="ARBA00023295"/>
    </source>
</evidence>
<sequence length="1518" mass="165363">MNFAVKGKKSLSIFMIVALLLSCVGLSSTAASADVDSGVSALAAGSGTPVPEGHIRVHYNGEIKDNGLWLWDDVAAPSKVWPSDAIPFNSTDVDSYGPYVDVELASQAKKIGFLVVNRENEVKEGENKHLTITSAAMNEVWIKVGSDTVYPYEPVNKDPNTVRIHYVRDDQKYSSYGLWLWKDVLTPSETIPLPFPKAATPFTTDQVDRYGAYIDVPLKADAKQLGLLVVNPNLQSDSDGGDKMFSLLDKYDHLWIYQGDDKVYISPYKELPVALLSAEAISDSKLLLNFTMTEGLDLAELESGLSIEDKNGTSVAVESVVITGSKTAEVNLSFSLDNFPLSVTYSGRTVVTTKGWRMLDEMYHYEGNDLGATYHSGRATFKLWAPTASSVTANVYDKDDANQYIGNVELALGDKGVWTADVDPTELNLSDLKGYYYQYQVTNNGVTKAVLDPYAKSMAAFTVQTTGQPGSGGDTVGKAAIVDLTGTDPEGFDYAQIDSYKKREDAVLWEIHVRDFTSDPAIEGDLNARWGSYAAFKDKLEYLKSLGVTHVQLLPVMAWYYGDETNMEERELEYSARDNQFNWGYDPHNYFSPDGAYSEDPTDPELRIKELKGLIDAVHEAGMGVVLDVVYTHMAKPDFLNDIVPNYYAWQDADGKFVGTFTNNLATNHKMAEKLMIDSVKYWFKEYKIDGMRWDMMGDATYESVQNAYNEAVKINPDALFTGEGWNTFSGNIADPSLEGKGATQAWMNKTDSVGVFSDEFRNELKSGYPNEGEPRFLTGGARDINVIFNNIKAQPSNTPSDDPGDILPYLEAHDNLTLHDIIAYTLKKDPTVPENELEIHKRLRLGNLMIMTSQGTAFLHAGQEYGRTKQWLADTEPEQKFHVMKDKDSNKTVYFISDSFDSTDVINKIDWGRATDAEKYPINNTTAKYTSGLIELRKSTDAFRLGDMKLVNNNVTLIKAPEIAANDVAIAYKNASTDGTGNYYVFMNGDNKERTFTIGEDLTSGKVLVDNDEAGATEVNNRTGFKLTSGSITLEPLTAVVINKKDNGSVPGTPPSGGTSYSGSGSGASVPASNSTTDALSKLLTNLPKDDAKAAEAIIAALNESGTVADVKAEDVKGTNVAAVNAAKLQTALNNLQKGLESVEKALAGNSKLLEKVKAGVAITVKVADVSGTSVEVSVPADVLDKINQAGLAITLVTSDAVITIPANALEAAGAKEFKLTKKLIGETEAQSILNQAGIANQSLQPVSRMFGFTITVIDKNGNSSNVTTFNKNLNVFLQLTAQNLAKLADKRKAGVYHIAADGLTNFKGGKFNGQQIHFLTDHFSNFIVLESTKTFGDTVGNWAKDYIEVLAARSITDGVTSDQFAPKGTVTRGQMAVFLGRALNIAEESQGAAFTDVSGDQYYAGYVNAMKLAGIMNGYEDGTFRPDQDVTREEMVTMIMKAYSYTTGETTAVESGSGSFKDIHLVSEYAVDSLKAAASLGFVEGVADGYFEPKSLFTRAQMAKVLIKLMEKTGQF</sequence>
<dbReference type="NCBIfam" id="TIGR02102">
    <property type="entry name" value="pullulan_Gpos"/>
    <property type="match status" value="1"/>
</dbReference>
<dbReference type="RefSeq" id="WP_245742607.1">
    <property type="nucleotide sequence ID" value="NZ_FNBG01000032.1"/>
</dbReference>
<keyword evidence="3" id="KW-0378">Hydrolase</keyword>
<dbReference type="SUPFAM" id="SSF51445">
    <property type="entry name" value="(Trans)glycosidases"/>
    <property type="match status" value="1"/>
</dbReference>
<evidence type="ECO:0000256" key="11">
    <source>
        <dbReference type="SAM" id="SignalP"/>
    </source>
</evidence>
<comment type="catalytic activity">
    <reaction evidence="6">
        <text>Hydrolysis of (1-&gt;6)-alpha-D-glucosidic linkages in pullulan, amylopectin and glycogen, and in the alpha- and beta-limit dextrins of amylopectin and glycogen.</text>
        <dbReference type="EC" id="3.2.1.41"/>
    </reaction>
</comment>
<dbReference type="InterPro" id="IPR013784">
    <property type="entry name" value="Carb-bd-like_fold"/>
</dbReference>
<keyword evidence="14" id="KW-1185">Reference proteome</keyword>
<dbReference type="InterPro" id="IPR040806">
    <property type="entry name" value="SpuA_C"/>
</dbReference>
<dbReference type="PROSITE" id="PS51272">
    <property type="entry name" value="SLH"/>
    <property type="match status" value="3"/>
</dbReference>
<evidence type="ECO:0000256" key="7">
    <source>
        <dbReference type="ARBA" id="ARBA00024062"/>
    </source>
</evidence>
<feature type="domain" description="SLH" evidence="12">
    <location>
        <begin position="1332"/>
        <end position="1391"/>
    </location>
</feature>
<dbReference type="InterPro" id="IPR013783">
    <property type="entry name" value="Ig-like_fold"/>
</dbReference>
<dbReference type="CDD" id="cd02860">
    <property type="entry name" value="E_set_Pullulanase"/>
    <property type="match status" value="1"/>
</dbReference>
<keyword evidence="4" id="KW-0106">Calcium</keyword>
<feature type="domain" description="SLH" evidence="12">
    <location>
        <begin position="1392"/>
        <end position="1455"/>
    </location>
</feature>
<dbReference type="Pfam" id="PF02922">
    <property type="entry name" value="CBM_48"/>
    <property type="match status" value="1"/>
</dbReference>
<dbReference type="Pfam" id="PF00128">
    <property type="entry name" value="Alpha-amylase"/>
    <property type="match status" value="1"/>
</dbReference>
<dbReference type="InterPro" id="IPR011838">
    <property type="entry name" value="Pullulan_Gpos"/>
</dbReference>
<dbReference type="Gene3D" id="2.60.40.1220">
    <property type="match status" value="1"/>
</dbReference>
<evidence type="ECO:0000256" key="2">
    <source>
        <dbReference type="ARBA" id="ARBA00022729"/>
    </source>
</evidence>
<dbReference type="InterPro" id="IPR014756">
    <property type="entry name" value="Ig_E-set"/>
</dbReference>
<evidence type="ECO:0000256" key="10">
    <source>
        <dbReference type="SAM" id="MobiDB-lite"/>
    </source>
</evidence>
<dbReference type="SMART" id="SM00642">
    <property type="entry name" value="Aamy"/>
    <property type="match status" value="1"/>
</dbReference>
<dbReference type="GO" id="GO:0005975">
    <property type="term" value="P:carbohydrate metabolic process"/>
    <property type="evidence" value="ECO:0007669"/>
    <property type="project" value="InterPro"/>
</dbReference>
<dbReference type="Pfam" id="PF03714">
    <property type="entry name" value="PUD"/>
    <property type="match status" value="2"/>
</dbReference>
<feature type="compositionally biased region" description="Low complexity" evidence="10">
    <location>
        <begin position="1049"/>
        <end position="1076"/>
    </location>
</feature>
<evidence type="ECO:0000256" key="4">
    <source>
        <dbReference type="ARBA" id="ARBA00022837"/>
    </source>
</evidence>
<evidence type="ECO:0000256" key="3">
    <source>
        <dbReference type="ARBA" id="ARBA00022801"/>
    </source>
</evidence>
<dbReference type="STRING" id="670482.SAMN04488542_1325"/>
<gene>
    <name evidence="13" type="ORF">SAMN04488542_1325</name>
</gene>
<keyword evidence="5" id="KW-0326">Glycosidase</keyword>
<feature type="chain" id="PRO_5039121952" description="pullulanase" evidence="11">
    <location>
        <begin position="34"/>
        <end position="1518"/>
    </location>
</feature>
<dbReference type="InterPro" id="IPR013780">
    <property type="entry name" value="Glyco_hydro_b"/>
</dbReference>
<dbReference type="InterPro" id="IPR004193">
    <property type="entry name" value="Glyco_hydro_13_N"/>
</dbReference>
<protein>
    <recommendedName>
        <fullName evidence="7">pullulanase</fullName>
        <ecNumber evidence="7">3.2.1.41</ecNumber>
    </recommendedName>
    <alternativeName>
        <fullName evidence="8">Alpha-dextrin endo-1,6-alpha-glucosidase</fullName>
    </alternativeName>
    <alternativeName>
        <fullName evidence="9">Pullulan 6-glucanohydrolase</fullName>
    </alternativeName>
</protein>
<comment type="similarity">
    <text evidence="1">Belongs to the glycosyl hydrolase 13 family.</text>
</comment>
<feature type="signal peptide" evidence="11">
    <location>
        <begin position="1"/>
        <end position="33"/>
    </location>
</feature>
<dbReference type="Gene3D" id="2.60.40.10">
    <property type="entry name" value="Immunoglobulins"/>
    <property type="match status" value="1"/>
</dbReference>
<dbReference type="EMBL" id="FNBG01000032">
    <property type="protein sequence ID" value="SDG26229.1"/>
    <property type="molecule type" value="Genomic_DNA"/>
</dbReference>
<dbReference type="PROSITE" id="PS51257">
    <property type="entry name" value="PROKAR_LIPOPROTEIN"/>
    <property type="match status" value="1"/>
</dbReference>